<evidence type="ECO:0000313" key="1">
    <source>
        <dbReference type="EMBL" id="CAG6696720.1"/>
    </source>
</evidence>
<proteinExistence type="predicted"/>
<reference evidence="1" key="1">
    <citation type="submission" date="2021-05" db="EMBL/GenBank/DDBJ databases">
        <authorList>
            <person name="Alioto T."/>
            <person name="Alioto T."/>
            <person name="Gomez Garrido J."/>
        </authorList>
    </citation>
    <scope>NUCLEOTIDE SEQUENCE</scope>
</reference>
<dbReference type="EMBL" id="HBUF01329630">
    <property type="protein sequence ID" value="CAG6696679.1"/>
    <property type="molecule type" value="Transcribed_RNA"/>
</dbReference>
<name>A0A8D8U287_9HEMI</name>
<organism evidence="1">
    <name type="scientific">Cacopsylla melanoneura</name>
    <dbReference type="NCBI Taxonomy" id="428564"/>
    <lineage>
        <taxon>Eukaryota</taxon>
        <taxon>Metazoa</taxon>
        <taxon>Ecdysozoa</taxon>
        <taxon>Arthropoda</taxon>
        <taxon>Hexapoda</taxon>
        <taxon>Insecta</taxon>
        <taxon>Pterygota</taxon>
        <taxon>Neoptera</taxon>
        <taxon>Paraneoptera</taxon>
        <taxon>Hemiptera</taxon>
        <taxon>Sternorrhyncha</taxon>
        <taxon>Psylloidea</taxon>
        <taxon>Psyllidae</taxon>
        <taxon>Psyllinae</taxon>
        <taxon>Cacopsylla</taxon>
    </lineage>
</organism>
<dbReference type="EMBL" id="HBUF01329633">
    <property type="protein sequence ID" value="CAG6696720.1"/>
    <property type="molecule type" value="Transcribed_RNA"/>
</dbReference>
<dbReference type="AlphaFoldDB" id="A0A8D8U287"/>
<sequence length="268" mass="30593">MNTTQLCRYILPTICRLFHKPIHRHHLLTINIAVRLVLVHHMLHIRVGAVELLEDLVPHHVLLVLVEQGLNMLLAAVLGTPQLQLVFGQMEESDQATFVLEELEPGPVGGRCRQNRNQTLSERGELLTGCGHLGDDRVKQFTYLGVLGEVSLMLFQFPANNSSGFFIHNGWDFISTCYHHLRFAQPFSHSIHWRWEETVQIPFPLFQLILKQIPEPHDFGVISVSVILGGMGQHVILVGKEFHIVLWQTMRTDQSVQIGRLFHKPGHE</sequence>
<accession>A0A8D8U287</accession>
<protein>
    <submittedName>
        <fullName evidence="1">Uncharacterized protein</fullName>
    </submittedName>
</protein>